<evidence type="ECO:0008006" key="4">
    <source>
        <dbReference type="Google" id="ProtNLM"/>
    </source>
</evidence>
<evidence type="ECO:0000256" key="1">
    <source>
        <dbReference type="ARBA" id="ARBA00023125"/>
    </source>
</evidence>
<dbReference type="GO" id="GO:0009295">
    <property type="term" value="C:nucleoid"/>
    <property type="evidence" value="ECO:0007669"/>
    <property type="project" value="TreeGrafter"/>
</dbReference>
<dbReference type="GO" id="GO:0003697">
    <property type="term" value="F:single-stranded DNA binding"/>
    <property type="evidence" value="ECO:0007669"/>
    <property type="project" value="InterPro"/>
</dbReference>
<dbReference type="AlphaFoldDB" id="X0VGF1"/>
<comment type="caution">
    <text evidence="3">The sequence shown here is derived from an EMBL/GenBank/DDBJ whole genome shotgun (WGS) entry which is preliminary data.</text>
</comment>
<feature type="region of interest" description="Disordered" evidence="2">
    <location>
        <begin position="87"/>
        <end position="128"/>
    </location>
</feature>
<dbReference type="EMBL" id="BARS01020801">
    <property type="protein sequence ID" value="GAG11513.1"/>
    <property type="molecule type" value="Genomic_DNA"/>
</dbReference>
<dbReference type="PANTHER" id="PTHR10302:SF27">
    <property type="entry name" value="SINGLE-STRANDED DNA-BINDING PROTEIN"/>
    <property type="match status" value="1"/>
</dbReference>
<sequence length="128" mass="14486">HTASNIPVVNFTVATNESWVNKDGVREERTEWHRVVAWRRLAEICHEYLRKGTQVYIEGKLQTRSWEDQNGQKRYMTEIVTAEMVILGQRPAEAGPQADESLPSEAPPGDLDNGELQPPAEGDDDLPF</sequence>
<dbReference type="Gene3D" id="2.40.50.140">
    <property type="entry name" value="Nucleic acid-binding proteins"/>
    <property type="match status" value="1"/>
</dbReference>
<dbReference type="CDD" id="cd04496">
    <property type="entry name" value="SSB_OBF"/>
    <property type="match status" value="1"/>
</dbReference>
<reference evidence="3" key="1">
    <citation type="journal article" date="2014" name="Front. Microbiol.">
        <title>High frequency of phylogenetically diverse reductive dehalogenase-homologous genes in deep subseafloor sedimentary metagenomes.</title>
        <authorList>
            <person name="Kawai M."/>
            <person name="Futagami T."/>
            <person name="Toyoda A."/>
            <person name="Takaki Y."/>
            <person name="Nishi S."/>
            <person name="Hori S."/>
            <person name="Arai W."/>
            <person name="Tsubouchi T."/>
            <person name="Morono Y."/>
            <person name="Uchiyama I."/>
            <person name="Ito T."/>
            <person name="Fujiyama A."/>
            <person name="Inagaki F."/>
            <person name="Takami H."/>
        </authorList>
    </citation>
    <scope>NUCLEOTIDE SEQUENCE</scope>
    <source>
        <strain evidence="3">Expedition CK06-06</strain>
    </source>
</reference>
<keyword evidence="1" id="KW-0238">DNA-binding</keyword>
<dbReference type="InterPro" id="IPR011344">
    <property type="entry name" value="ssDNA-bd"/>
</dbReference>
<dbReference type="Pfam" id="PF00436">
    <property type="entry name" value="SSB"/>
    <property type="match status" value="1"/>
</dbReference>
<proteinExistence type="inferred from homology"/>
<feature type="non-terminal residue" evidence="3">
    <location>
        <position position="1"/>
    </location>
</feature>
<dbReference type="InterPro" id="IPR012340">
    <property type="entry name" value="NA-bd_OB-fold"/>
</dbReference>
<dbReference type="SUPFAM" id="SSF50249">
    <property type="entry name" value="Nucleic acid-binding proteins"/>
    <property type="match status" value="1"/>
</dbReference>
<dbReference type="NCBIfam" id="TIGR00621">
    <property type="entry name" value="ssb"/>
    <property type="match status" value="1"/>
</dbReference>
<dbReference type="GO" id="GO:0006260">
    <property type="term" value="P:DNA replication"/>
    <property type="evidence" value="ECO:0007669"/>
    <property type="project" value="InterPro"/>
</dbReference>
<dbReference type="HAMAP" id="MF_00984">
    <property type="entry name" value="SSB"/>
    <property type="match status" value="1"/>
</dbReference>
<dbReference type="PANTHER" id="PTHR10302">
    <property type="entry name" value="SINGLE-STRANDED DNA-BINDING PROTEIN"/>
    <property type="match status" value="1"/>
</dbReference>
<evidence type="ECO:0000256" key="2">
    <source>
        <dbReference type="SAM" id="MobiDB-lite"/>
    </source>
</evidence>
<organism evidence="3">
    <name type="scientific">marine sediment metagenome</name>
    <dbReference type="NCBI Taxonomy" id="412755"/>
    <lineage>
        <taxon>unclassified sequences</taxon>
        <taxon>metagenomes</taxon>
        <taxon>ecological metagenomes</taxon>
    </lineage>
</organism>
<dbReference type="InterPro" id="IPR000424">
    <property type="entry name" value="Primosome_PriB/ssb"/>
</dbReference>
<accession>X0VGF1</accession>
<evidence type="ECO:0000313" key="3">
    <source>
        <dbReference type="EMBL" id="GAG11513.1"/>
    </source>
</evidence>
<dbReference type="PROSITE" id="PS50935">
    <property type="entry name" value="SSB"/>
    <property type="match status" value="1"/>
</dbReference>
<protein>
    <recommendedName>
        <fullName evidence="4">Single-stranded DNA-binding protein</fullName>
    </recommendedName>
</protein>
<gene>
    <name evidence="3" type="ORF">S01H1_33497</name>
</gene>
<name>X0VGF1_9ZZZZ</name>